<dbReference type="AlphaFoldDB" id="A0A0D3J905"/>
<evidence type="ECO:0000256" key="1">
    <source>
        <dbReference type="SAM" id="MobiDB-lite"/>
    </source>
</evidence>
<dbReference type="InterPro" id="IPR027417">
    <property type="entry name" value="P-loop_NTPase"/>
</dbReference>
<name>A0A0D3J905_EMIH1</name>
<evidence type="ECO:0000313" key="3">
    <source>
        <dbReference type="EnsemblProtists" id="EOD19990"/>
    </source>
</evidence>
<dbReference type="EnsemblProtists" id="EOD19990">
    <property type="protein sequence ID" value="EOD19990"/>
    <property type="gene ID" value="EMIHUDRAFT_463951"/>
</dbReference>
<feature type="region of interest" description="Disordered" evidence="1">
    <location>
        <begin position="21"/>
        <end position="104"/>
    </location>
</feature>
<dbReference type="HOGENOM" id="CLU_560731_0_0_1"/>
<dbReference type="Gene3D" id="3.40.50.10810">
    <property type="entry name" value="Tandem AAA-ATPase domain"/>
    <property type="match status" value="1"/>
</dbReference>
<feature type="domain" description="SNF2 N-terminal" evidence="2">
    <location>
        <begin position="152"/>
        <end position="239"/>
    </location>
</feature>
<dbReference type="KEGG" id="ehx:EMIHUDRAFT_463951"/>
<protein>
    <recommendedName>
        <fullName evidence="2">SNF2 N-terminal domain-containing protein</fullName>
    </recommendedName>
</protein>
<keyword evidence="4" id="KW-1185">Reference proteome</keyword>
<organism evidence="3 4">
    <name type="scientific">Emiliania huxleyi (strain CCMP1516)</name>
    <dbReference type="NCBI Taxonomy" id="280463"/>
    <lineage>
        <taxon>Eukaryota</taxon>
        <taxon>Haptista</taxon>
        <taxon>Haptophyta</taxon>
        <taxon>Prymnesiophyceae</taxon>
        <taxon>Isochrysidales</taxon>
        <taxon>Noelaerhabdaceae</taxon>
        <taxon>Emiliania</taxon>
    </lineage>
</organism>
<dbReference type="InterPro" id="IPR038718">
    <property type="entry name" value="SNF2-like_sf"/>
</dbReference>
<dbReference type="Pfam" id="PF00176">
    <property type="entry name" value="SNF2-rel_dom"/>
    <property type="match status" value="1"/>
</dbReference>
<dbReference type="InterPro" id="IPR000330">
    <property type="entry name" value="SNF2_N"/>
</dbReference>
<feature type="compositionally biased region" description="Low complexity" evidence="1">
    <location>
        <begin position="56"/>
        <end position="68"/>
    </location>
</feature>
<dbReference type="Proteomes" id="UP000013827">
    <property type="component" value="Unassembled WGS sequence"/>
</dbReference>
<feature type="compositionally biased region" description="Acidic residues" evidence="1">
    <location>
        <begin position="40"/>
        <end position="53"/>
    </location>
</feature>
<accession>A0A0D3J905</accession>
<dbReference type="RefSeq" id="XP_005772419.1">
    <property type="nucleotide sequence ID" value="XM_005772362.1"/>
</dbReference>
<dbReference type="GO" id="GO:0005524">
    <property type="term" value="F:ATP binding"/>
    <property type="evidence" value="ECO:0007669"/>
    <property type="project" value="InterPro"/>
</dbReference>
<feature type="compositionally biased region" description="Low complexity" evidence="1">
    <location>
        <begin position="93"/>
        <end position="104"/>
    </location>
</feature>
<feature type="compositionally biased region" description="Low complexity" evidence="1">
    <location>
        <begin position="76"/>
        <end position="85"/>
    </location>
</feature>
<evidence type="ECO:0000313" key="4">
    <source>
        <dbReference type="Proteomes" id="UP000013827"/>
    </source>
</evidence>
<evidence type="ECO:0000259" key="2">
    <source>
        <dbReference type="Pfam" id="PF00176"/>
    </source>
</evidence>
<sequence length="487" mass="52397">MINLCSSDEEDEPVEQIVASRYFGADIDDSDDAPHAAADADSDATVDDSDVEEITPPAAAGSSTAPPTAAFPPPAAAGGSAAPPTSAFPPPTAAGSSAAPAGSSAAPPASGFFSSLLEEHGGLVRTRRPFEPMAHQLDAAAFCSSRPSVYSLVHEPGLGKTCSTMLVYAALEAQARREGRACGRLLISSPAAVLQHWARTTTEYLRVRSREVLCTSKAGDVTAAALRNAKVIILTRDCVTNIFKRCHAWVEEHHEVSMPNGGRRWAGGRRWVGGWSPRGAKAPLFASLEQDGLELLSIDEAPPLRIPRRINDATPASLVMNEAWCEAHHRIARTARLRGICTGTPICNSPRDAAGQMYAVCAGSPLDSEKEWLEKGVKGTVSTRTAALYRETQHRVTEEVLKLPPMHRVVRHFHIRLRPADASEYMCEWEVMRRLRVQMNADARGRGALLLLLSSRRSGRRLLIANESAPQARSSSRCSLSCRSSAS</sequence>
<dbReference type="PaxDb" id="2903-EOD19990"/>
<dbReference type="SUPFAM" id="SSF52540">
    <property type="entry name" value="P-loop containing nucleoside triphosphate hydrolases"/>
    <property type="match status" value="1"/>
</dbReference>
<reference evidence="3" key="2">
    <citation type="submission" date="2024-10" db="UniProtKB">
        <authorList>
            <consortium name="EnsemblProtists"/>
        </authorList>
    </citation>
    <scope>IDENTIFICATION</scope>
</reference>
<reference evidence="4" key="1">
    <citation type="journal article" date="2013" name="Nature">
        <title>Pan genome of the phytoplankton Emiliania underpins its global distribution.</title>
        <authorList>
            <person name="Read B.A."/>
            <person name="Kegel J."/>
            <person name="Klute M.J."/>
            <person name="Kuo A."/>
            <person name="Lefebvre S.C."/>
            <person name="Maumus F."/>
            <person name="Mayer C."/>
            <person name="Miller J."/>
            <person name="Monier A."/>
            <person name="Salamov A."/>
            <person name="Young J."/>
            <person name="Aguilar M."/>
            <person name="Claverie J.M."/>
            <person name="Frickenhaus S."/>
            <person name="Gonzalez K."/>
            <person name="Herman E.K."/>
            <person name="Lin Y.C."/>
            <person name="Napier J."/>
            <person name="Ogata H."/>
            <person name="Sarno A.F."/>
            <person name="Shmutz J."/>
            <person name="Schroeder D."/>
            <person name="de Vargas C."/>
            <person name="Verret F."/>
            <person name="von Dassow P."/>
            <person name="Valentin K."/>
            <person name="Van de Peer Y."/>
            <person name="Wheeler G."/>
            <person name="Dacks J.B."/>
            <person name="Delwiche C.F."/>
            <person name="Dyhrman S.T."/>
            <person name="Glockner G."/>
            <person name="John U."/>
            <person name="Richards T."/>
            <person name="Worden A.Z."/>
            <person name="Zhang X."/>
            <person name="Grigoriev I.V."/>
            <person name="Allen A.E."/>
            <person name="Bidle K."/>
            <person name="Borodovsky M."/>
            <person name="Bowler C."/>
            <person name="Brownlee C."/>
            <person name="Cock J.M."/>
            <person name="Elias M."/>
            <person name="Gladyshev V.N."/>
            <person name="Groth M."/>
            <person name="Guda C."/>
            <person name="Hadaegh A."/>
            <person name="Iglesias-Rodriguez M.D."/>
            <person name="Jenkins J."/>
            <person name="Jones B.M."/>
            <person name="Lawson T."/>
            <person name="Leese F."/>
            <person name="Lindquist E."/>
            <person name="Lobanov A."/>
            <person name="Lomsadze A."/>
            <person name="Malik S.B."/>
            <person name="Marsh M.E."/>
            <person name="Mackinder L."/>
            <person name="Mock T."/>
            <person name="Mueller-Roeber B."/>
            <person name="Pagarete A."/>
            <person name="Parker M."/>
            <person name="Probert I."/>
            <person name="Quesneville H."/>
            <person name="Raines C."/>
            <person name="Rensing S.A."/>
            <person name="Riano-Pachon D.M."/>
            <person name="Richier S."/>
            <person name="Rokitta S."/>
            <person name="Shiraiwa Y."/>
            <person name="Soanes D.M."/>
            <person name="van der Giezen M."/>
            <person name="Wahlund T.M."/>
            <person name="Williams B."/>
            <person name="Wilson W."/>
            <person name="Wolfe G."/>
            <person name="Wurch L.L."/>
        </authorList>
    </citation>
    <scope>NUCLEOTIDE SEQUENCE</scope>
</reference>
<proteinExistence type="predicted"/>
<dbReference type="GeneID" id="17265488"/>